<dbReference type="RefSeq" id="WP_108311776.1">
    <property type="nucleotide sequence ID" value="NZ_NESN01000001.1"/>
</dbReference>
<gene>
    <name evidence="2" type="ORF">B9Z37_04405</name>
</gene>
<organism evidence="2 3">
    <name type="scientific">Limnohabitans parvus II-B4</name>
    <dbReference type="NCBI Taxonomy" id="1293052"/>
    <lineage>
        <taxon>Bacteria</taxon>
        <taxon>Pseudomonadati</taxon>
        <taxon>Pseudomonadota</taxon>
        <taxon>Betaproteobacteria</taxon>
        <taxon>Burkholderiales</taxon>
        <taxon>Comamonadaceae</taxon>
        <taxon>Limnohabitans</taxon>
    </lineage>
</organism>
<reference evidence="2 3" key="1">
    <citation type="submission" date="2017-04" db="EMBL/GenBank/DDBJ databases">
        <title>Unexpected and diverse lifestyles within the genus Limnohabitans.</title>
        <authorList>
            <person name="Kasalicky V."/>
            <person name="Mehrshad M."/>
            <person name="Andrei S.-A."/>
            <person name="Salcher M."/>
            <person name="Kratochvilova H."/>
            <person name="Simek K."/>
            <person name="Ghai R."/>
        </authorList>
    </citation>
    <scope>NUCLEOTIDE SEQUENCE [LARGE SCALE GENOMIC DNA]</scope>
    <source>
        <strain evidence="2 3">II-B4</strain>
    </source>
</reference>
<accession>A0A315ECS6</accession>
<feature type="domain" description="GTPase-associated system helical" evidence="1">
    <location>
        <begin position="151"/>
        <end position="345"/>
    </location>
</feature>
<dbReference type="Proteomes" id="UP000250790">
    <property type="component" value="Unassembled WGS sequence"/>
</dbReference>
<dbReference type="AlphaFoldDB" id="A0A315ECS6"/>
<proteinExistence type="predicted"/>
<dbReference type="OrthoDB" id="8886245at2"/>
<evidence type="ECO:0000259" key="1">
    <source>
        <dbReference type="Pfam" id="PF19994"/>
    </source>
</evidence>
<sequence length="346" mass="37690">MKAEFLRWYEAVSLQLDPDVVDSRLLAVKDLAKSVTPDELEALIRAAFRSKQSTAAMTGAIRTKLASGDGVLGDEEFGLLAAAVLTYVLRANDNSSALAAAMVSTASFYGLRTLRQPMDISGLATTARTALAQSTRRRPVMRMSAIPSLTVDPEKAVATEDSDEALQLLAAACSEAIKALADRQTEFEKLTQRYISIQDEELNMLWWLQGGHSHTLGQSFADIPRDQRPIVLACELAEATFAIPGAASVQSLLTRAGIDYLEPLTIAAAVQSLPTKWLRDVCPVELEARISPVTTPLHEAFKRRLEVDGDSWIPSWASVCEIDSGAKLSPLQLADLCYCEQLVLRK</sequence>
<evidence type="ECO:0000313" key="3">
    <source>
        <dbReference type="Proteomes" id="UP000250790"/>
    </source>
</evidence>
<comment type="caution">
    <text evidence="2">The sequence shown here is derived from an EMBL/GenBank/DDBJ whole genome shotgun (WGS) entry which is preliminary data.</text>
</comment>
<keyword evidence="3" id="KW-1185">Reference proteome</keyword>
<dbReference type="Pfam" id="PF19994">
    <property type="entry name" value="GASH"/>
    <property type="match status" value="1"/>
</dbReference>
<dbReference type="InterPro" id="IPR045523">
    <property type="entry name" value="GASH"/>
</dbReference>
<protein>
    <recommendedName>
        <fullName evidence="1">GTPase-associated system helical domain-containing protein</fullName>
    </recommendedName>
</protein>
<evidence type="ECO:0000313" key="2">
    <source>
        <dbReference type="EMBL" id="PUE55786.1"/>
    </source>
</evidence>
<name>A0A315ECS6_9BURK</name>
<dbReference type="EMBL" id="NESN01000001">
    <property type="protein sequence ID" value="PUE55786.1"/>
    <property type="molecule type" value="Genomic_DNA"/>
</dbReference>